<dbReference type="InterPro" id="IPR011011">
    <property type="entry name" value="Znf_FYVE_PHD"/>
</dbReference>
<evidence type="ECO:0000256" key="5">
    <source>
        <dbReference type="ARBA" id="ARBA00022741"/>
    </source>
</evidence>
<keyword evidence="6 10" id="KW-0863">Zinc-finger</keyword>
<dbReference type="OrthoDB" id="312324at2759"/>
<keyword evidence="9" id="KW-0460">Magnesium</keyword>
<evidence type="ECO:0000256" key="12">
    <source>
        <dbReference type="SAM" id="MobiDB-lite"/>
    </source>
</evidence>
<sequence length="478" mass="53668">MKAVASIFNPNAKCFKCKNKFKLKRRRQCIICKNVFCKQCSIKEPGSVFGFVSSKRYCRDCYSSSGAESKSKLSINSLDPASKTLPISISESSTPHLSVISSSSEPHHVTVPPQSEPHHATVPQQSEPIKNEHKKHKHSNYTKEEAKAQIEGPEITIQEISEALEEVKIDPVEYSLPTKANIEEQKRAIRITEGNPEEQYELLRKIGEGGSGSVFLSKKKSTGEHFALKRIILKTKQQYDQIINEISMTVMSQNPNVVSYYESFKYNSCLWIIVELMKGNLTDLIMDKAGIIPENLMAYITKEVLTGLSHMHHQFRIHRDIKSDNILISLDGSVKLGDFGYAAQLTAEQDKRTTVVGTPSWMAPELVVGSQYDGKIDIWSLGIVLLEMAEGEPPNLRENPMKALYMTANGPPPSLNDKAKWSMEFNRFVTACLTKDPRSRPDADTLLGNPFIAMAPSDGKLQFSIYIDNWIKRKKKIG</sequence>
<comment type="cofactor">
    <cofactor evidence="1">
        <name>Mg(2+)</name>
        <dbReference type="ChEBI" id="CHEBI:18420"/>
    </cofactor>
</comment>
<dbReference type="PROSITE" id="PS00107">
    <property type="entry name" value="PROTEIN_KINASE_ATP"/>
    <property type="match status" value="1"/>
</dbReference>
<keyword evidence="4" id="KW-0479">Metal-binding</keyword>
<evidence type="ECO:0000256" key="10">
    <source>
        <dbReference type="PROSITE-ProRule" id="PRU00091"/>
    </source>
</evidence>
<keyword evidence="7" id="KW-0862">Zinc</keyword>
<evidence type="ECO:0000256" key="2">
    <source>
        <dbReference type="ARBA" id="ARBA00008874"/>
    </source>
</evidence>
<evidence type="ECO:0000256" key="3">
    <source>
        <dbReference type="ARBA" id="ARBA00022679"/>
    </source>
</evidence>
<accession>A0A1R2AQD6</accession>
<comment type="caution">
    <text evidence="15">The sequence shown here is derived from an EMBL/GenBank/DDBJ whole genome shotgun (WGS) entry which is preliminary data.</text>
</comment>
<organism evidence="15 16">
    <name type="scientific">Stentor coeruleus</name>
    <dbReference type="NCBI Taxonomy" id="5963"/>
    <lineage>
        <taxon>Eukaryota</taxon>
        <taxon>Sar</taxon>
        <taxon>Alveolata</taxon>
        <taxon>Ciliophora</taxon>
        <taxon>Postciliodesmatophora</taxon>
        <taxon>Heterotrichea</taxon>
        <taxon>Heterotrichida</taxon>
        <taxon>Stentoridae</taxon>
        <taxon>Stentor</taxon>
    </lineage>
</organism>
<dbReference type="CDD" id="cd00065">
    <property type="entry name" value="FYVE_like_SF"/>
    <property type="match status" value="1"/>
</dbReference>
<keyword evidence="16" id="KW-1185">Reference proteome</keyword>
<evidence type="ECO:0000259" key="14">
    <source>
        <dbReference type="PROSITE" id="PS50178"/>
    </source>
</evidence>
<keyword evidence="3" id="KW-0808">Transferase</keyword>
<dbReference type="InterPro" id="IPR013083">
    <property type="entry name" value="Znf_RING/FYVE/PHD"/>
</dbReference>
<evidence type="ECO:0000313" key="15">
    <source>
        <dbReference type="EMBL" id="OMJ66753.1"/>
    </source>
</evidence>
<dbReference type="PANTHER" id="PTHR45832:SF22">
    <property type="entry name" value="SERINE_THREONINE-PROTEIN KINASE SAMKA-RELATED"/>
    <property type="match status" value="1"/>
</dbReference>
<dbReference type="FunFam" id="1.10.510.10:FF:000768">
    <property type="entry name" value="Non-specific serine/threonine protein kinase"/>
    <property type="match status" value="1"/>
</dbReference>
<keyword evidence="8 11" id="KW-0067">ATP-binding</keyword>
<evidence type="ECO:0000256" key="6">
    <source>
        <dbReference type="ARBA" id="ARBA00022771"/>
    </source>
</evidence>
<dbReference type="InterPro" id="IPR017455">
    <property type="entry name" value="Znf_FYVE-rel"/>
</dbReference>
<dbReference type="Pfam" id="PF00069">
    <property type="entry name" value="Pkinase"/>
    <property type="match status" value="1"/>
</dbReference>
<reference evidence="15 16" key="1">
    <citation type="submission" date="2016-11" db="EMBL/GenBank/DDBJ databases">
        <title>The macronuclear genome of Stentor coeruleus: a giant cell with tiny introns.</title>
        <authorList>
            <person name="Slabodnick M."/>
            <person name="Ruby J.G."/>
            <person name="Reiff S.B."/>
            <person name="Swart E.C."/>
            <person name="Gosai S."/>
            <person name="Prabakaran S."/>
            <person name="Witkowska E."/>
            <person name="Larue G.E."/>
            <person name="Fisher S."/>
            <person name="Freeman R.M."/>
            <person name="Gunawardena J."/>
            <person name="Chu W."/>
            <person name="Stover N.A."/>
            <person name="Gregory B.D."/>
            <person name="Nowacki M."/>
            <person name="Derisi J."/>
            <person name="Roy S.W."/>
            <person name="Marshall W.F."/>
            <person name="Sood P."/>
        </authorList>
    </citation>
    <scope>NUCLEOTIDE SEQUENCE [LARGE SCALE GENOMIC DNA]</scope>
    <source>
        <strain evidence="15">WM001</strain>
    </source>
</reference>
<feature type="binding site" evidence="11">
    <location>
        <position position="234"/>
    </location>
    <ligand>
        <name>ATP</name>
        <dbReference type="ChEBI" id="CHEBI:30616"/>
    </ligand>
</feature>
<evidence type="ECO:0000256" key="4">
    <source>
        <dbReference type="ARBA" id="ARBA00022723"/>
    </source>
</evidence>
<evidence type="ECO:0008006" key="17">
    <source>
        <dbReference type="Google" id="ProtNLM"/>
    </source>
</evidence>
<dbReference type="Gene3D" id="3.30.40.10">
    <property type="entry name" value="Zinc/RING finger domain, C3HC4 (zinc finger)"/>
    <property type="match status" value="1"/>
</dbReference>
<dbReference type="AlphaFoldDB" id="A0A1R2AQD6"/>
<dbReference type="InterPro" id="IPR011009">
    <property type="entry name" value="Kinase-like_dom_sf"/>
</dbReference>
<dbReference type="PROSITE" id="PS50011">
    <property type="entry name" value="PROTEIN_KINASE_DOM"/>
    <property type="match status" value="1"/>
</dbReference>
<dbReference type="InterPro" id="IPR000719">
    <property type="entry name" value="Prot_kinase_dom"/>
</dbReference>
<gene>
    <name evidence="15" type="ORF">SteCoe_36307</name>
</gene>
<evidence type="ECO:0000256" key="11">
    <source>
        <dbReference type="PROSITE-ProRule" id="PRU10141"/>
    </source>
</evidence>
<proteinExistence type="inferred from homology"/>
<evidence type="ECO:0000256" key="8">
    <source>
        <dbReference type="ARBA" id="ARBA00022840"/>
    </source>
</evidence>
<evidence type="ECO:0000313" key="16">
    <source>
        <dbReference type="Proteomes" id="UP000187209"/>
    </source>
</evidence>
<dbReference type="GO" id="GO:0004672">
    <property type="term" value="F:protein kinase activity"/>
    <property type="evidence" value="ECO:0007669"/>
    <property type="project" value="InterPro"/>
</dbReference>
<dbReference type="InterPro" id="IPR051931">
    <property type="entry name" value="PAK3-like"/>
</dbReference>
<feature type="domain" description="FYVE-type" evidence="14">
    <location>
        <begin position="8"/>
        <end position="66"/>
    </location>
</feature>
<feature type="domain" description="Protein kinase" evidence="13">
    <location>
        <begin position="200"/>
        <end position="452"/>
    </location>
</feature>
<evidence type="ECO:0000256" key="9">
    <source>
        <dbReference type="ARBA" id="ARBA00022842"/>
    </source>
</evidence>
<dbReference type="EMBL" id="MPUH01001643">
    <property type="protein sequence ID" value="OMJ66753.1"/>
    <property type="molecule type" value="Genomic_DNA"/>
</dbReference>
<evidence type="ECO:0000256" key="7">
    <source>
        <dbReference type="ARBA" id="ARBA00022833"/>
    </source>
</evidence>
<dbReference type="GO" id="GO:0005524">
    <property type="term" value="F:ATP binding"/>
    <property type="evidence" value="ECO:0007669"/>
    <property type="project" value="UniProtKB-UniRule"/>
</dbReference>
<protein>
    <recommendedName>
        <fullName evidence="17">Protein kinase domain-containing protein</fullName>
    </recommendedName>
</protein>
<dbReference type="SUPFAM" id="SSF56112">
    <property type="entry name" value="Protein kinase-like (PK-like)"/>
    <property type="match status" value="1"/>
</dbReference>
<dbReference type="PROSITE" id="PS50178">
    <property type="entry name" value="ZF_FYVE"/>
    <property type="match status" value="1"/>
</dbReference>
<dbReference type="Gene3D" id="1.10.510.10">
    <property type="entry name" value="Transferase(Phosphotransferase) domain 1"/>
    <property type="match status" value="1"/>
</dbReference>
<feature type="region of interest" description="Disordered" evidence="12">
    <location>
        <begin position="96"/>
        <end position="149"/>
    </location>
</feature>
<dbReference type="SUPFAM" id="SSF57903">
    <property type="entry name" value="FYVE/PHD zinc finger"/>
    <property type="match status" value="1"/>
</dbReference>
<dbReference type="PANTHER" id="PTHR45832">
    <property type="entry name" value="SERINE/THREONINE-PROTEIN KINASE SAMKA-RELATED-RELATED"/>
    <property type="match status" value="1"/>
</dbReference>
<name>A0A1R2AQD6_9CILI</name>
<evidence type="ECO:0000259" key="13">
    <source>
        <dbReference type="PROSITE" id="PS50011"/>
    </source>
</evidence>
<dbReference type="GO" id="GO:0008270">
    <property type="term" value="F:zinc ion binding"/>
    <property type="evidence" value="ECO:0007669"/>
    <property type="project" value="UniProtKB-KW"/>
</dbReference>
<dbReference type="Proteomes" id="UP000187209">
    <property type="component" value="Unassembled WGS sequence"/>
</dbReference>
<keyword evidence="5 11" id="KW-0547">Nucleotide-binding</keyword>
<comment type="similarity">
    <text evidence="2">Belongs to the protein kinase superfamily. STE Ser/Thr protein kinase family. STE20 subfamily.</text>
</comment>
<evidence type="ECO:0000256" key="1">
    <source>
        <dbReference type="ARBA" id="ARBA00001946"/>
    </source>
</evidence>
<dbReference type="SMART" id="SM00220">
    <property type="entry name" value="S_TKc"/>
    <property type="match status" value="1"/>
</dbReference>
<dbReference type="InterPro" id="IPR017441">
    <property type="entry name" value="Protein_kinase_ATP_BS"/>
</dbReference>